<dbReference type="SUPFAM" id="SSF55166">
    <property type="entry name" value="Hedgehog/DD-peptidase"/>
    <property type="match status" value="1"/>
</dbReference>
<dbReference type="InterPro" id="IPR039561">
    <property type="entry name" value="Peptidase_M15C"/>
</dbReference>
<evidence type="ECO:0000313" key="4">
    <source>
        <dbReference type="Proteomes" id="UP000645517"/>
    </source>
</evidence>
<proteinExistence type="predicted"/>
<organism evidence="3 4">
    <name type="scientific">Deinococcus daejeonensis</name>
    <dbReference type="NCBI Taxonomy" id="1007098"/>
    <lineage>
        <taxon>Bacteria</taxon>
        <taxon>Thermotogati</taxon>
        <taxon>Deinococcota</taxon>
        <taxon>Deinococci</taxon>
        <taxon>Deinococcales</taxon>
        <taxon>Deinococcaceae</taxon>
        <taxon>Deinococcus</taxon>
    </lineage>
</organism>
<feature type="domain" description="Peptidase M15C" evidence="2">
    <location>
        <begin position="181"/>
        <end position="251"/>
    </location>
</feature>
<dbReference type="InterPro" id="IPR009045">
    <property type="entry name" value="Zn_M74/Hedgehog-like"/>
</dbReference>
<sequence length="263" mass="28826">MQKRNVWACVLRAGLGWASALAPAESLTPAESAAAQRLVAAYPAFLRGVEGGALVWRDGTRMPLTRSAATTYSGRLDAPGLLDQLDAAYPACAPLAAPAYLSDPGRVRFEPLLRKMYGVSDSAVRASLVTVDWFGQPLRVTRVNGAADSLRAVAKDLAAHPEWRAFLTPSAGTFLWRTVAGTPRRSVHSFGAAIDLNTARAAYWQWSGFREGQRGIPWRNQFPAGVVHTFERRGWIWGGRWYHLDTMHFEYRPELTGACAAGR</sequence>
<gene>
    <name evidence="3" type="ORF">GCM10010842_36490</name>
</gene>
<accession>A0ABQ2JEZ4</accession>
<dbReference type="EMBL" id="BMOR01000031">
    <property type="protein sequence ID" value="GGN46192.1"/>
    <property type="molecule type" value="Genomic_DNA"/>
</dbReference>
<keyword evidence="4" id="KW-1185">Reference proteome</keyword>
<feature type="signal peptide" evidence="1">
    <location>
        <begin position="1"/>
        <end position="24"/>
    </location>
</feature>
<evidence type="ECO:0000259" key="2">
    <source>
        <dbReference type="Pfam" id="PF13539"/>
    </source>
</evidence>
<evidence type="ECO:0000313" key="3">
    <source>
        <dbReference type="EMBL" id="GGN46192.1"/>
    </source>
</evidence>
<dbReference type="RefSeq" id="WP_189059225.1">
    <property type="nucleotide sequence ID" value="NZ_BMOR01000031.1"/>
</dbReference>
<comment type="caution">
    <text evidence="3">The sequence shown here is derived from an EMBL/GenBank/DDBJ whole genome shotgun (WGS) entry which is preliminary data.</text>
</comment>
<dbReference type="Pfam" id="PF13539">
    <property type="entry name" value="Peptidase_M15_4"/>
    <property type="match status" value="1"/>
</dbReference>
<name>A0ABQ2JEZ4_9DEIO</name>
<dbReference type="Proteomes" id="UP000645517">
    <property type="component" value="Unassembled WGS sequence"/>
</dbReference>
<protein>
    <recommendedName>
        <fullName evidence="2">Peptidase M15C domain-containing protein</fullName>
    </recommendedName>
</protein>
<keyword evidence="1" id="KW-0732">Signal</keyword>
<dbReference type="Gene3D" id="3.30.1380.10">
    <property type="match status" value="1"/>
</dbReference>
<reference evidence="4" key="1">
    <citation type="journal article" date="2019" name="Int. J. Syst. Evol. Microbiol.">
        <title>The Global Catalogue of Microorganisms (GCM) 10K type strain sequencing project: providing services to taxonomists for standard genome sequencing and annotation.</title>
        <authorList>
            <consortium name="The Broad Institute Genomics Platform"/>
            <consortium name="The Broad Institute Genome Sequencing Center for Infectious Disease"/>
            <person name="Wu L."/>
            <person name="Ma J."/>
        </authorList>
    </citation>
    <scope>NUCLEOTIDE SEQUENCE [LARGE SCALE GENOMIC DNA]</scope>
    <source>
        <strain evidence="4">JCM 16918</strain>
    </source>
</reference>
<evidence type="ECO:0000256" key="1">
    <source>
        <dbReference type="SAM" id="SignalP"/>
    </source>
</evidence>
<feature type="chain" id="PRO_5047281594" description="Peptidase M15C domain-containing protein" evidence="1">
    <location>
        <begin position="25"/>
        <end position="263"/>
    </location>
</feature>